<proteinExistence type="predicted"/>
<protein>
    <submittedName>
        <fullName evidence="1">Uncharacterized protein</fullName>
    </submittedName>
</protein>
<organism evidence="1">
    <name type="scientific">Oryza meridionalis</name>
    <dbReference type="NCBI Taxonomy" id="40149"/>
    <lineage>
        <taxon>Eukaryota</taxon>
        <taxon>Viridiplantae</taxon>
        <taxon>Streptophyta</taxon>
        <taxon>Embryophyta</taxon>
        <taxon>Tracheophyta</taxon>
        <taxon>Spermatophyta</taxon>
        <taxon>Magnoliopsida</taxon>
        <taxon>Liliopsida</taxon>
        <taxon>Poales</taxon>
        <taxon>Poaceae</taxon>
        <taxon>BOP clade</taxon>
        <taxon>Oryzoideae</taxon>
        <taxon>Oryzeae</taxon>
        <taxon>Oryzinae</taxon>
        <taxon>Oryza</taxon>
    </lineage>
</organism>
<evidence type="ECO:0000313" key="2">
    <source>
        <dbReference type="Proteomes" id="UP000008021"/>
    </source>
</evidence>
<dbReference type="AlphaFoldDB" id="A0A0E0EZY6"/>
<reference evidence="1" key="2">
    <citation type="submission" date="2018-05" db="EMBL/GenBank/DDBJ databases">
        <title>OmerRS3 (Oryza meridionalis Reference Sequence Version 3).</title>
        <authorList>
            <person name="Zhang J."/>
            <person name="Kudrna D."/>
            <person name="Lee S."/>
            <person name="Talag J."/>
            <person name="Welchert J."/>
            <person name="Wing R.A."/>
        </authorList>
    </citation>
    <scope>NUCLEOTIDE SEQUENCE [LARGE SCALE GENOMIC DNA]</scope>
    <source>
        <strain evidence="1">cv. OR44</strain>
    </source>
</reference>
<dbReference type="EnsemblPlants" id="OMERI10G12430.2">
    <property type="protein sequence ID" value="OMERI10G12430.2"/>
    <property type="gene ID" value="OMERI10G12430"/>
</dbReference>
<sequence length="126" mass="14912">MEVLVFDYPGYHVQLPANAHFIKPEIMTGFPHKTSKAPEGFNVIFQYGKCVILHFSWIGRWIFLLTNKMIFDKRFFSHFFRYNGTNSVIANKMLFYTRFIRSSWIDSVFAFFRTNTLHMFGSSGFI</sequence>
<reference evidence="1" key="1">
    <citation type="submission" date="2015-04" db="UniProtKB">
        <authorList>
            <consortium name="EnsemblPlants"/>
        </authorList>
    </citation>
    <scope>IDENTIFICATION</scope>
</reference>
<accession>A0A0E0EZY6</accession>
<name>A0A0E0EZY6_9ORYZ</name>
<evidence type="ECO:0000313" key="1">
    <source>
        <dbReference type="EnsemblPlants" id="OMERI10G12430.2"/>
    </source>
</evidence>
<keyword evidence="2" id="KW-1185">Reference proteome</keyword>
<dbReference type="Gramene" id="OMERI10G12430.2">
    <property type="protein sequence ID" value="OMERI10G12430.2"/>
    <property type="gene ID" value="OMERI10G12430"/>
</dbReference>
<dbReference type="HOGENOM" id="CLU_1985117_0_0_1"/>
<dbReference type="Proteomes" id="UP000008021">
    <property type="component" value="Chromosome 10"/>
</dbReference>